<evidence type="ECO:0000256" key="2">
    <source>
        <dbReference type="ARBA" id="ARBA00023043"/>
    </source>
</evidence>
<dbReference type="OrthoDB" id="539213at2759"/>
<name>A0A2T9YT74_9FUNG</name>
<evidence type="ECO:0000256" key="1">
    <source>
        <dbReference type="ARBA" id="ARBA00022737"/>
    </source>
</evidence>
<dbReference type="Gene3D" id="1.25.40.20">
    <property type="entry name" value="Ankyrin repeat-containing domain"/>
    <property type="match status" value="1"/>
</dbReference>
<proteinExistence type="predicted"/>
<dbReference type="PROSITE" id="PS50297">
    <property type="entry name" value="ANK_REP_REGION"/>
    <property type="match status" value="3"/>
</dbReference>
<dbReference type="AlphaFoldDB" id="A0A2T9YT74"/>
<feature type="repeat" description="ANK" evidence="3">
    <location>
        <begin position="162"/>
        <end position="194"/>
    </location>
</feature>
<dbReference type="SUPFAM" id="SSF48403">
    <property type="entry name" value="Ankyrin repeat"/>
    <property type="match status" value="1"/>
</dbReference>
<dbReference type="InterPro" id="IPR002110">
    <property type="entry name" value="Ankyrin_rpt"/>
</dbReference>
<keyword evidence="2 3" id="KW-0040">ANK repeat</keyword>
<organism evidence="4 5">
    <name type="scientific">Smittium simulii</name>
    <dbReference type="NCBI Taxonomy" id="133385"/>
    <lineage>
        <taxon>Eukaryota</taxon>
        <taxon>Fungi</taxon>
        <taxon>Fungi incertae sedis</taxon>
        <taxon>Zoopagomycota</taxon>
        <taxon>Kickxellomycotina</taxon>
        <taxon>Harpellomycetes</taxon>
        <taxon>Harpellales</taxon>
        <taxon>Legeriomycetaceae</taxon>
        <taxon>Smittium</taxon>
    </lineage>
</organism>
<evidence type="ECO:0000313" key="5">
    <source>
        <dbReference type="Proteomes" id="UP000245383"/>
    </source>
</evidence>
<keyword evidence="1" id="KW-0677">Repeat</keyword>
<dbReference type="STRING" id="133385.A0A2T9YT74"/>
<dbReference type="PANTHER" id="PTHR24171:SF9">
    <property type="entry name" value="ANKYRIN REPEAT DOMAIN-CONTAINING PROTEIN 39"/>
    <property type="match status" value="1"/>
</dbReference>
<dbReference type="Pfam" id="PF00023">
    <property type="entry name" value="Ank"/>
    <property type="match status" value="2"/>
</dbReference>
<dbReference type="SMART" id="SM00248">
    <property type="entry name" value="ANK"/>
    <property type="match status" value="5"/>
</dbReference>
<dbReference type="Pfam" id="PF12796">
    <property type="entry name" value="Ank_2"/>
    <property type="match status" value="1"/>
</dbReference>
<accession>A0A2T9YT74</accession>
<protein>
    <submittedName>
        <fullName evidence="4">Uncharacterized protein</fullName>
    </submittedName>
</protein>
<dbReference type="Proteomes" id="UP000245383">
    <property type="component" value="Unassembled WGS sequence"/>
</dbReference>
<dbReference type="EMBL" id="MBFR01000054">
    <property type="protein sequence ID" value="PVU95519.1"/>
    <property type="molecule type" value="Genomic_DNA"/>
</dbReference>
<dbReference type="PANTHER" id="PTHR24171">
    <property type="entry name" value="ANKYRIN REPEAT DOMAIN-CONTAINING PROTEIN 39-RELATED"/>
    <property type="match status" value="1"/>
</dbReference>
<reference evidence="4 5" key="1">
    <citation type="journal article" date="2018" name="MBio">
        <title>Comparative Genomics Reveals the Core Gene Toolbox for the Fungus-Insect Symbiosis.</title>
        <authorList>
            <person name="Wang Y."/>
            <person name="Stata M."/>
            <person name="Wang W."/>
            <person name="Stajich J.E."/>
            <person name="White M.M."/>
            <person name="Moncalvo J.M."/>
        </authorList>
    </citation>
    <scope>NUCLEOTIDE SEQUENCE [LARGE SCALE GENOMIC DNA]</scope>
    <source>
        <strain evidence="4 5">SWE-8-4</strain>
    </source>
</reference>
<comment type="caution">
    <text evidence="4">The sequence shown here is derived from an EMBL/GenBank/DDBJ whole genome shotgun (WGS) entry which is preliminary data.</text>
</comment>
<evidence type="ECO:0000313" key="4">
    <source>
        <dbReference type="EMBL" id="PVU95519.1"/>
    </source>
</evidence>
<evidence type="ECO:0000256" key="3">
    <source>
        <dbReference type="PROSITE-ProRule" id="PRU00023"/>
    </source>
</evidence>
<keyword evidence="5" id="KW-1185">Reference proteome</keyword>
<sequence>MSPEICLFSAEGSLDKVIELLDQDQALINTVDEDGRAANQPQVVEFLIKRKADINCKDEFNMTPLLICAASGYTDLVKILLASGADPNSQNSSGQTALHYSASKNLPELSQLLLAHKADPFLINSISQTALHRAAARGSIGVISLLLEHPSSSKLINLKDTEGNTPLHLACEENNADAAIALIKCCSELSKASKNCSNLYLDGTNSAGLTAIGLCSDPKVKQYIISNTSF</sequence>
<dbReference type="PROSITE" id="PS50088">
    <property type="entry name" value="ANK_REPEAT"/>
    <property type="match status" value="3"/>
</dbReference>
<feature type="repeat" description="ANK" evidence="3">
    <location>
        <begin position="60"/>
        <end position="92"/>
    </location>
</feature>
<feature type="repeat" description="ANK" evidence="3">
    <location>
        <begin position="93"/>
        <end position="125"/>
    </location>
</feature>
<dbReference type="InterPro" id="IPR036770">
    <property type="entry name" value="Ankyrin_rpt-contain_sf"/>
</dbReference>
<gene>
    <name evidence="4" type="ORF">BB561_001776</name>
</gene>